<keyword evidence="12" id="KW-1185">Reference proteome</keyword>
<feature type="active site" evidence="9">
    <location>
        <position position="545"/>
    </location>
</feature>
<dbReference type="InterPro" id="IPR022805">
    <property type="entry name" value="PEP_COase_bac/pln-type"/>
</dbReference>
<proteinExistence type="inferred from homology"/>
<evidence type="ECO:0000256" key="8">
    <source>
        <dbReference type="ARBA" id="ARBA00048995"/>
    </source>
</evidence>
<gene>
    <name evidence="9" type="primary">ppc</name>
    <name evidence="11" type="ORF">HNR07_004013</name>
</gene>
<organism evidence="11 12">
    <name type="scientific">Nocardiopsis metallicus</name>
    <dbReference type="NCBI Taxonomy" id="179819"/>
    <lineage>
        <taxon>Bacteria</taxon>
        <taxon>Bacillati</taxon>
        <taxon>Actinomycetota</taxon>
        <taxon>Actinomycetes</taxon>
        <taxon>Streptosporangiales</taxon>
        <taxon>Nocardiopsidaceae</taxon>
        <taxon>Nocardiopsis</taxon>
    </lineage>
</organism>
<dbReference type="InterPro" id="IPR015813">
    <property type="entry name" value="Pyrv/PenolPyrv_kinase-like_dom"/>
</dbReference>
<dbReference type="EMBL" id="JACHDO010000001">
    <property type="protein sequence ID" value="MBB5492876.1"/>
    <property type="molecule type" value="Genomic_DNA"/>
</dbReference>
<dbReference type="GO" id="GO:0015977">
    <property type="term" value="P:carbon fixation"/>
    <property type="evidence" value="ECO:0007669"/>
    <property type="project" value="UniProtKB-UniRule"/>
</dbReference>
<evidence type="ECO:0000256" key="10">
    <source>
        <dbReference type="PROSITE-ProRule" id="PRU10111"/>
    </source>
</evidence>
<keyword evidence="7 9" id="KW-0120">Carbon dioxide fixation</keyword>
<dbReference type="GO" id="GO:0006107">
    <property type="term" value="P:oxaloacetate metabolic process"/>
    <property type="evidence" value="ECO:0007669"/>
    <property type="project" value="UniProtKB-UniRule"/>
</dbReference>
<dbReference type="RefSeq" id="WP_221318874.1">
    <property type="nucleotide sequence ID" value="NZ_BAAAKM010000174.1"/>
</dbReference>
<accession>A0A840WMB7</accession>
<keyword evidence="11" id="KW-0670">Pyruvate</keyword>
<comment type="similarity">
    <text evidence="2 9">Belongs to the PEPCase type 1 family.</text>
</comment>
<comment type="catalytic activity">
    <reaction evidence="8 9">
        <text>oxaloacetate + phosphate = phosphoenolpyruvate + hydrogencarbonate</text>
        <dbReference type="Rhea" id="RHEA:28370"/>
        <dbReference type="ChEBI" id="CHEBI:16452"/>
        <dbReference type="ChEBI" id="CHEBI:17544"/>
        <dbReference type="ChEBI" id="CHEBI:43474"/>
        <dbReference type="ChEBI" id="CHEBI:58702"/>
        <dbReference type="EC" id="4.1.1.31"/>
    </reaction>
</comment>
<dbReference type="EC" id="4.1.1.31" evidence="3 9"/>
<evidence type="ECO:0000256" key="5">
    <source>
        <dbReference type="ARBA" id="ARBA00022842"/>
    </source>
</evidence>
<dbReference type="InterPro" id="IPR021135">
    <property type="entry name" value="PEP_COase"/>
</dbReference>
<dbReference type="Gene3D" id="1.20.1440.90">
    <property type="entry name" value="Phosphoenolpyruvate/pyruvate domain"/>
    <property type="match status" value="1"/>
</dbReference>
<name>A0A840WMB7_9ACTN</name>
<protein>
    <recommendedName>
        <fullName evidence="4 9">Phosphoenolpyruvate carboxylase</fullName>
        <shortName evidence="9">PEPC</shortName>
        <shortName evidence="9">PEPCase</shortName>
        <ecNumber evidence="3 9">4.1.1.31</ecNumber>
    </recommendedName>
</protein>
<feature type="active site" evidence="9 10">
    <location>
        <position position="151"/>
    </location>
</feature>
<dbReference type="AlphaFoldDB" id="A0A840WMB7"/>
<dbReference type="PROSITE" id="PS00781">
    <property type="entry name" value="PEPCASE_1"/>
    <property type="match status" value="1"/>
</dbReference>
<dbReference type="GO" id="GO:0008964">
    <property type="term" value="F:phosphoenolpyruvate carboxylase activity"/>
    <property type="evidence" value="ECO:0007669"/>
    <property type="project" value="UniProtKB-UniRule"/>
</dbReference>
<dbReference type="SUPFAM" id="SSF51621">
    <property type="entry name" value="Phosphoenolpyruvate/pyruvate domain"/>
    <property type="match status" value="1"/>
</dbReference>
<sequence length="881" mass="96517">MTAVSAERDSARQEVPEQLRNDVKLLGEMLGTVLAESGGEDLLADVEKLRHAVIGARDGSVTTEEITEIVAAWPLERAKQVARAFTVYFHLANLAEEHQRMRALRERDDAANPSRESLAAAVRAIRETGGGEERLAELVAGMEFHPVLTAHPTEARRRAVSTSILRISAQLDAWHTSHEGSSAAAEAHRRLLEEIDLLWRTSQLRYTKLDPLDEVRTALAAFDETIFAIIPEVYRTLDTAIDPEGTGTRPPSAAPFVRYGTWIGGDRDGNPFVTHEVTREAVTIQSEHILRGLEATCGKLARTLTAYSNLTPASPALLDTVSQARAGHPALMGEITQRSPNEPHRQLLLLATARLRATRERDADLAYAGADEFLADLRLVQDSLAAAGANRQAYGELQHLIWQTETFGFHLAELEIRQHSEVHAAALAEVEAGGPLSERTEEVLNTIRTVSWIQERFGVEACRRYIVSFTRSAADIEAVYKLATHALPPKRVPVLDVIPLFETGADLEASPGVLAGMLELPPVRQRLADNDRRVEVMLGYSDSAKDVGPVSATLRLYDAQARLSAWAGENDVVLTLFHGRGGSLGRGGGPASRALLAQAPGSVGGRFKVTEQGEVIFARYGQAAIGRRHIEQVGHAVLMASTDTVQERERAAAERYRPYADTVATAAQETYLSLINTEDFAVWFSRVSPLEELGELRLGSRPSRRGAAKGLGDLRAIPWVFAWTQTRVNLPGWYGLGTGLAAVDDLSVLQSAYQEWPLFASLLDNAEMSLAKTDRTIAERYLALGGRPELTETVLGEYDRTRELVLEVTGHDRLLENRAILSRAVDLRNPYVDALSHLQLRALEALRGEESHSLSDQDSQHLERLLLLSVNGVAAGLQNTG</sequence>
<comment type="caution">
    <text evidence="11">The sequence shown here is derived from an EMBL/GenBank/DDBJ whole genome shotgun (WGS) entry which is preliminary data.</text>
</comment>
<dbReference type="InterPro" id="IPR018129">
    <property type="entry name" value="PEP_COase_Lys_AS"/>
</dbReference>
<comment type="cofactor">
    <cofactor evidence="9">
        <name>Mg(2+)</name>
        <dbReference type="ChEBI" id="CHEBI:18420"/>
    </cofactor>
</comment>
<dbReference type="Pfam" id="PF00311">
    <property type="entry name" value="PEPcase"/>
    <property type="match status" value="2"/>
</dbReference>
<evidence type="ECO:0000256" key="4">
    <source>
        <dbReference type="ARBA" id="ARBA00022419"/>
    </source>
</evidence>
<dbReference type="GO" id="GO:0006099">
    <property type="term" value="P:tricarboxylic acid cycle"/>
    <property type="evidence" value="ECO:0007669"/>
    <property type="project" value="InterPro"/>
</dbReference>
<evidence type="ECO:0000256" key="7">
    <source>
        <dbReference type="ARBA" id="ARBA00023300"/>
    </source>
</evidence>
<evidence type="ECO:0000256" key="1">
    <source>
        <dbReference type="ARBA" id="ARBA00003670"/>
    </source>
</evidence>
<dbReference type="GO" id="GO:0000287">
    <property type="term" value="F:magnesium ion binding"/>
    <property type="evidence" value="ECO:0007669"/>
    <property type="project" value="UniProtKB-UniRule"/>
</dbReference>
<dbReference type="PANTHER" id="PTHR30523">
    <property type="entry name" value="PHOSPHOENOLPYRUVATE CARBOXYLASE"/>
    <property type="match status" value="1"/>
</dbReference>
<evidence type="ECO:0000313" key="11">
    <source>
        <dbReference type="EMBL" id="MBB5492876.1"/>
    </source>
</evidence>
<evidence type="ECO:0000313" key="12">
    <source>
        <dbReference type="Proteomes" id="UP000579647"/>
    </source>
</evidence>
<dbReference type="GO" id="GO:0005829">
    <property type="term" value="C:cytosol"/>
    <property type="evidence" value="ECO:0007669"/>
    <property type="project" value="TreeGrafter"/>
</dbReference>
<dbReference type="PANTHER" id="PTHR30523:SF6">
    <property type="entry name" value="PHOSPHOENOLPYRUVATE CARBOXYLASE"/>
    <property type="match status" value="1"/>
</dbReference>
<keyword evidence="6 9" id="KW-0456">Lyase</keyword>
<evidence type="ECO:0000256" key="3">
    <source>
        <dbReference type="ARBA" id="ARBA00012305"/>
    </source>
</evidence>
<dbReference type="PRINTS" id="PR00150">
    <property type="entry name" value="PEPCARBXLASE"/>
</dbReference>
<evidence type="ECO:0000256" key="6">
    <source>
        <dbReference type="ARBA" id="ARBA00023239"/>
    </source>
</evidence>
<keyword evidence="5 9" id="KW-0460">Magnesium</keyword>
<reference evidence="11 12" key="1">
    <citation type="submission" date="2020-08" db="EMBL/GenBank/DDBJ databases">
        <title>Sequencing the genomes of 1000 actinobacteria strains.</title>
        <authorList>
            <person name="Klenk H.-P."/>
        </authorList>
    </citation>
    <scope>NUCLEOTIDE SEQUENCE [LARGE SCALE GENOMIC DNA]</scope>
    <source>
        <strain evidence="11 12">DSM 44598</strain>
    </source>
</reference>
<dbReference type="HAMAP" id="MF_00595">
    <property type="entry name" value="PEPcase_type1"/>
    <property type="match status" value="1"/>
</dbReference>
<evidence type="ECO:0000256" key="2">
    <source>
        <dbReference type="ARBA" id="ARBA00008346"/>
    </source>
</evidence>
<dbReference type="Proteomes" id="UP000579647">
    <property type="component" value="Unassembled WGS sequence"/>
</dbReference>
<evidence type="ECO:0000256" key="9">
    <source>
        <dbReference type="HAMAP-Rule" id="MF_00595"/>
    </source>
</evidence>
<comment type="function">
    <text evidence="1 9">Forms oxaloacetate, a four-carbon dicarboxylic acid source for the tricarboxylic acid cycle.</text>
</comment>
<comment type="subunit">
    <text evidence="9">Homotetramer.</text>
</comment>